<reference evidence="1" key="1">
    <citation type="journal article" date="2020" name="Nature">
        <title>Giant virus diversity and host interactions through global metagenomics.</title>
        <authorList>
            <person name="Schulz F."/>
            <person name="Roux S."/>
            <person name="Paez-Espino D."/>
            <person name="Jungbluth S."/>
            <person name="Walsh D.A."/>
            <person name="Denef V.J."/>
            <person name="McMahon K.D."/>
            <person name="Konstantinidis K.T."/>
            <person name="Eloe-Fadrosh E.A."/>
            <person name="Kyrpides N.C."/>
            <person name="Woyke T."/>
        </authorList>
    </citation>
    <scope>NUCLEOTIDE SEQUENCE</scope>
    <source>
        <strain evidence="1">GVMAG-S-1101171-110</strain>
    </source>
</reference>
<evidence type="ECO:0000313" key="1">
    <source>
        <dbReference type="EMBL" id="QHU12171.1"/>
    </source>
</evidence>
<dbReference type="EMBL" id="MN740798">
    <property type="protein sequence ID" value="QHU12171.1"/>
    <property type="molecule type" value="Genomic_DNA"/>
</dbReference>
<organism evidence="1">
    <name type="scientific">viral metagenome</name>
    <dbReference type="NCBI Taxonomy" id="1070528"/>
    <lineage>
        <taxon>unclassified sequences</taxon>
        <taxon>metagenomes</taxon>
        <taxon>organismal metagenomes</taxon>
    </lineage>
</organism>
<proteinExistence type="predicted"/>
<accession>A0A6C0K4T9</accession>
<protein>
    <submittedName>
        <fullName evidence="1">Uncharacterized protein</fullName>
    </submittedName>
</protein>
<sequence length="209" mass="23781">MTQMSITQGLAELKLLDKRISKSLGWGCDLEWAQLRTKAKNIDEADLKKTVQSEYQSYMFLVKRRDVIKRAIVLSNAQTQITIGTGPNKWSGTVAEAIEYKSSLKYKKTLLGYMEKNIVMVDNEYNDAMEALEKRLDVLLTSELGKDVKTNPETITALRNSFMETNKVEIVDPMNVKKMAKELEEEIDTFESNIDWTLSEANGKTLITV</sequence>
<name>A0A6C0K4T9_9ZZZZ</name>
<dbReference type="AlphaFoldDB" id="A0A6C0K4T9"/>